<sequence>MIADDSAELFPTVLACIDALVEEAPKLLDLQVQANLAGACLSTIPRMAELRRLSLLSNGMRDIRFFHSLSVLEHLKSLAITFEESAAVTNSLSPQVSAPRALPALTDLDVSVSPQQIAPLLSIFKDHPLERLEIRTAIRPFSLDGPRLPDVTPDPSLWIKALQDLPVRFPHLKHLTVGYHYYGGRRVDMTAPGQFNLFEPLLELHELESIHLDFPWLFFTDSEFQKVASSWPELSSIRFAGSIGTPTATIAALQSFAIHCPKLQGISLPFDARQLPPTTVEDAPVSFSRVKTLDTQESPVESALSVARHIDRIFPNIKTIQSSRNGDLWGEVGDLIRVLKAVRMDQKARDFALMKRVRSARRNTVDNTLN</sequence>
<gene>
    <name evidence="1" type="ORF">DXG03_005484</name>
</gene>
<dbReference type="AlphaFoldDB" id="A0A9P7FZD6"/>
<evidence type="ECO:0000313" key="1">
    <source>
        <dbReference type="EMBL" id="KAG5641327.1"/>
    </source>
</evidence>
<accession>A0A9P7FZD6</accession>
<protein>
    <submittedName>
        <fullName evidence="1">Uncharacterized protein</fullName>
    </submittedName>
</protein>
<evidence type="ECO:0000313" key="2">
    <source>
        <dbReference type="Proteomes" id="UP000775547"/>
    </source>
</evidence>
<comment type="caution">
    <text evidence="1">The sequence shown here is derived from an EMBL/GenBank/DDBJ whole genome shotgun (WGS) entry which is preliminary data.</text>
</comment>
<dbReference type="Proteomes" id="UP000775547">
    <property type="component" value="Unassembled WGS sequence"/>
</dbReference>
<dbReference type="SUPFAM" id="SSF52047">
    <property type="entry name" value="RNI-like"/>
    <property type="match status" value="1"/>
</dbReference>
<dbReference type="OrthoDB" id="2950051at2759"/>
<dbReference type="InterPro" id="IPR032675">
    <property type="entry name" value="LRR_dom_sf"/>
</dbReference>
<reference evidence="1" key="2">
    <citation type="submission" date="2021-10" db="EMBL/GenBank/DDBJ databases">
        <title>Phylogenomics reveals ancestral predisposition of the termite-cultivated fungus Termitomyces towards a domesticated lifestyle.</title>
        <authorList>
            <person name="Auxier B."/>
            <person name="Grum-Grzhimaylo A."/>
            <person name="Cardenas M.E."/>
            <person name="Lodge J.D."/>
            <person name="Laessoe T."/>
            <person name="Pedersen O."/>
            <person name="Smith M.E."/>
            <person name="Kuyper T.W."/>
            <person name="Franco-Molano E.A."/>
            <person name="Baroni T.J."/>
            <person name="Aanen D.K."/>
        </authorList>
    </citation>
    <scope>NUCLEOTIDE SEQUENCE</scope>
    <source>
        <strain evidence="1">AP01</strain>
        <tissue evidence="1">Mycelium</tissue>
    </source>
</reference>
<name>A0A9P7FZD6_9AGAR</name>
<dbReference type="Gene3D" id="3.80.10.10">
    <property type="entry name" value="Ribonuclease Inhibitor"/>
    <property type="match status" value="1"/>
</dbReference>
<dbReference type="EMBL" id="JABCKV010000336">
    <property type="protein sequence ID" value="KAG5641327.1"/>
    <property type="molecule type" value="Genomic_DNA"/>
</dbReference>
<reference evidence="1" key="1">
    <citation type="submission" date="2020-07" db="EMBL/GenBank/DDBJ databases">
        <authorList>
            <person name="Nieuwenhuis M."/>
            <person name="Van De Peppel L.J.J."/>
        </authorList>
    </citation>
    <scope>NUCLEOTIDE SEQUENCE</scope>
    <source>
        <strain evidence="1">AP01</strain>
        <tissue evidence="1">Mycelium</tissue>
    </source>
</reference>
<organism evidence="1 2">
    <name type="scientific">Asterophora parasitica</name>
    <dbReference type="NCBI Taxonomy" id="117018"/>
    <lineage>
        <taxon>Eukaryota</taxon>
        <taxon>Fungi</taxon>
        <taxon>Dikarya</taxon>
        <taxon>Basidiomycota</taxon>
        <taxon>Agaricomycotina</taxon>
        <taxon>Agaricomycetes</taxon>
        <taxon>Agaricomycetidae</taxon>
        <taxon>Agaricales</taxon>
        <taxon>Tricholomatineae</taxon>
        <taxon>Lyophyllaceae</taxon>
        <taxon>Asterophora</taxon>
    </lineage>
</organism>
<proteinExistence type="predicted"/>
<keyword evidence="2" id="KW-1185">Reference proteome</keyword>